<comment type="caution">
    <text evidence="1">The sequence shown here is derived from an EMBL/GenBank/DDBJ whole genome shotgun (WGS) entry which is preliminary data.</text>
</comment>
<evidence type="ECO:0000313" key="2">
    <source>
        <dbReference type="Proteomes" id="UP000579605"/>
    </source>
</evidence>
<name>A0A852Z8R1_9ACTN</name>
<dbReference type="Proteomes" id="UP000579605">
    <property type="component" value="Unassembled WGS sequence"/>
</dbReference>
<protein>
    <submittedName>
        <fullName evidence="1">Uncharacterized protein</fullName>
    </submittedName>
</protein>
<evidence type="ECO:0000313" key="1">
    <source>
        <dbReference type="EMBL" id="NYH88242.1"/>
    </source>
</evidence>
<dbReference type="AlphaFoldDB" id="A0A852Z8R1"/>
<sequence>MAQSGEDKLQIGLTSAGQRALDVLMADGRFATESDAYKFGIAYAIAVGLDLDDAPQGGYKTKYNASGGIDLDGVIRDLLDVLHVGDRRRPYATAEKLAELGVTAVAARLEGSETLADIISESQGSLS</sequence>
<accession>A0A852Z8R1</accession>
<dbReference type="EMBL" id="JACBZH010000001">
    <property type="protein sequence ID" value="NYH88242.1"/>
    <property type="molecule type" value="Genomic_DNA"/>
</dbReference>
<proteinExistence type="predicted"/>
<keyword evidence="2" id="KW-1185">Reference proteome</keyword>
<dbReference type="RefSeq" id="WP_179786177.1">
    <property type="nucleotide sequence ID" value="NZ_BAAARR010000004.1"/>
</dbReference>
<reference evidence="1 2" key="1">
    <citation type="submission" date="2020-07" db="EMBL/GenBank/DDBJ databases">
        <title>Sequencing the genomes of 1000 actinobacteria strains.</title>
        <authorList>
            <person name="Klenk H.-P."/>
        </authorList>
    </citation>
    <scope>NUCLEOTIDE SEQUENCE [LARGE SCALE GENOMIC DNA]</scope>
    <source>
        <strain evidence="1 2">DSM 18448</strain>
    </source>
</reference>
<organism evidence="1 2">
    <name type="scientific">Actinopolymorpha rutila</name>
    <dbReference type="NCBI Taxonomy" id="446787"/>
    <lineage>
        <taxon>Bacteria</taxon>
        <taxon>Bacillati</taxon>
        <taxon>Actinomycetota</taxon>
        <taxon>Actinomycetes</taxon>
        <taxon>Propionibacteriales</taxon>
        <taxon>Actinopolymorphaceae</taxon>
        <taxon>Actinopolymorpha</taxon>
    </lineage>
</organism>
<gene>
    <name evidence="1" type="ORF">F4554_000880</name>
</gene>